<accession>A0A3M9MJY5</accession>
<dbReference type="Proteomes" id="UP000271678">
    <property type="component" value="Unassembled WGS sequence"/>
</dbReference>
<dbReference type="InterPro" id="IPR016181">
    <property type="entry name" value="Acyl_CoA_acyltransferase"/>
</dbReference>
<evidence type="ECO:0000313" key="2">
    <source>
        <dbReference type="EMBL" id="RNI25495.1"/>
    </source>
</evidence>
<dbReference type="AlphaFoldDB" id="A0A3M9MJY5"/>
<sequence>MWEYGAMPTLDTLQTDRLLLRPQRVDEAAVYRQLWVERDSRVPARRRIDPDGRPTVDDIAARLRESGDDGPGLLAVELRATSEVIGLCGLILDEESSPDEPELAYELFRSAHGQGYASEAALAVVQWARAAGYRELHADVWDWNFASRRVLEKLGFREVGARGASSAHGQNLLAVLKFDRRCHTRSSS</sequence>
<reference evidence="2 3" key="1">
    <citation type="submission" date="2018-11" db="EMBL/GenBank/DDBJ databases">
        <title>Draft genome of Simplicispira Flexivirga sp. BO-16.</title>
        <authorList>
            <person name="Im W.T."/>
        </authorList>
    </citation>
    <scope>NUCLEOTIDE SEQUENCE [LARGE SCALE GENOMIC DNA]</scope>
    <source>
        <strain evidence="2 3">BO-16</strain>
    </source>
</reference>
<dbReference type="InterPro" id="IPR051531">
    <property type="entry name" value="N-acetyltransferase"/>
</dbReference>
<keyword evidence="3" id="KW-1185">Reference proteome</keyword>
<protein>
    <submittedName>
        <fullName evidence="2">N-acetyltransferase</fullName>
    </submittedName>
</protein>
<dbReference type="PROSITE" id="PS51186">
    <property type="entry name" value="GNAT"/>
    <property type="match status" value="1"/>
</dbReference>
<evidence type="ECO:0000259" key="1">
    <source>
        <dbReference type="PROSITE" id="PS51186"/>
    </source>
</evidence>
<dbReference type="PANTHER" id="PTHR43792:SF1">
    <property type="entry name" value="N-ACETYLTRANSFERASE DOMAIN-CONTAINING PROTEIN"/>
    <property type="match status" value="1"/>
</dbReference>
<name>A0A3M9MJY5_9MICO</name>
<proteinExistence type="predicted"/>
<dbReference type="EMBL" id="RJJQ01000001">
    <property type="protein sequence ID" value="RNI25495.1"/>
    <property type="molecule type" value="Genomic_DNA"/>
</dbReference>
<dbReference type="SUPFAM" id="SSF55729">
    <property type="entry name" value="Acyl-CoA N-acyltransferases (Nat)"/>
    <property type="match status" value="1"/>
</dbReference>
<comment type="caution">
    <text evidence="2">The sequence shown here is derived from an EMBL/GenBank/DDBJ whole genome shotgun (WGS) entry which is preliminary data.</text>
</comment>
<evidence type="ECO:0000313" key="3">
    <source>
        <dbReference type="Proteomes" id="UP000271678"/>
    </source>
</evidence>
<feature type="domain" description="N-acetyltransferase" evidence="1">
    <location>
        <begin position="29"/>
        <end position="179"/>
    </location>
</feature>
<dbReference type="InterPro" id="IPR000182">
    <property type="entry name" value="GNAT_dom"/>
</dbReference>
<dbReference type="Gene3D" id="3.40.630.30">
    <property type="match status" value="1"/>
</dbReference>
<dbReference type="PANTHER" id="PTHR43792">
    <property type="entry name" value="GNAT FAMILY, PUTATIVE (AFU_ORTHOLOGUE AFUA_3G00765)-RELATED-RELATED"/>
    <property type="match status" value="1"/>
</dbReference>
<dbReference type="Pfam" id="PF13302">
    <property type="entry name" value="Acetyltransf_3"/>
    <property type="match status" value="1"/>
</dbReference>
<dbReference type="GO" id="GO:0016747">
    <property type="term" value="F:acyltransferase activity, transferring groups other than amino-acyl groups"/>
    <property type="evidence" value="ECO:0007669"/>
    <property type="project" value="InterPro"/>
</dbReference>
<gene>
    <name evidence="2" type="ORF">EFY87_00440</name>
</gene>
<keyword evidence="2" id="KW-0808">Transferase</keyword>
<dbReference type="OrthoDB" id="4142102at2"/>
<organism evidence="2 3">
    <name type="scientific">Flexivirga caeni</name>
    <dbReference type="NCBI Taxonomy" id="2294115"/>
    <lineage>
        <taxon>Bacteria</taxon>
        <taxon>Bacillati</taxon>
        <taxon>Actinomycetota</taxon>
        <taxon>Actinomycetes</taxon>
        <taxon>Micrococcales</taxon>
        <taxon>Dermacoccaceae</taxon>
        <taxon>Flexivirga</taxon>
    </lineage>
</organism>